<evidence type="ECO:0000256" key="2">
    <source>
        <dbReference type="ARBA" id="ARBA00004851"/>
    </source>
</evidence>
<dbReference type="SMART" id="SM00633">
    <property type="entry name" value="Glyco_10"/>
    <property type="match status" value="1"/>
</dbReference>
<dbReference type="InterPro" id="IPR017853">
    <property type="entry name" value="GH"/>
</dbReference>
<evidence type="ECO:0000259" key="10">
    <source>
        <dbReference type="PROSITE" id="PS51760"/>
    </source>
</evidence>
<dbReference type="EMBL" id="JAGGKX010000005">
    <property type="protein sequence ID" value="MBP1969329.1"/>
    <property type="molecule type" value="Genomic_DNA"/>
</dbReference>
<comment type="catalytic activity">
    <reaction evidence="1 9">
        <text>Endohydrolysis of (1-&gt;4)-beta-D-xylosidic linkages in xylans.</text>
        <dbReference type="EC" id="3.2.1.8"/>
    </reaction>
</comment>
<accession>A0ABS4IEH2</accession>
<comment type="similarity">
    <text evidence="9">Belongs to the glycosyl hydrolase 10 (cellulase F) family.</text>
</comment>
<protein>
    <recommendedName>
        <fullName evidence="9">Beta-xylanase</fullName>
        <ecNumber evidence="9">3.2.1.8</ecNumber>
    </recommendedName>
</protein>
<evidence type="ECO:0000256" key="8">
    <source>
        <dbReference type="PROSITE-ProRule" id="PRU10061"/>
    </source>
</evidence>
<evidence type="ECO:0000256" key="6">
    <source>
        <dbReference type="ARBA" id="ARBA00023295"/>
    </source>
</evidence>
<feature type="active site" description="Nucleophile" evidence="8">
    <location>
        <position position="250"/>
    </location>
</feature>
<dbReference type="Gene3D" id="3.20.20.80">
    <property type="entry name" value="Glycosidases"/>
    <property type="match status" value="1"/>
</dbReference>
<evidence type="ECO:0000256" key="5">
    <source>
        <dbReference type="ARBA" id="ARBA00023277"/>
    </source>
</evidence>
<evidence type="ECO:0000313" key="11">
    <source>
        <dbReference type="EMBL" id="MBP1969329.1"/>
    </source>
</evidence>
<dbReference type="InterPro" id="IPR044846">
    <property type="entry name" value="GH10"/>
</dbReference>
<evidence type="ECO:0000256" key="9">
    <source>
        <dbReference type="RuleBase" id="RU361174"/>
    </source>
</evidence>
<name>A0ABS4IEH2_9BACI</name>
<comment type="caution">
    <text evidence="11">The sequence shown here is derived from an EMBL/GenBank/DDBJ whole genome shotgun (WGS) entry which is preliminary data.</text>
</comment>
<keyword evidence="5 9" id="KW-0119">Carbohydrate metabolism</keyword>
<dbReference type="InterPro" id="IPR001000">
    <property type="entry name" value="GH10_dom"/>
</dbReference>
<dbReference type="PANTHER" id="PTHR31490">
    <property type="entry name" value="GLYCOSYL HYDROLASE"/>
    <property type="match status" value="1"/>
</dbReference>
<evidence type="ECO:0000256" key="7">
    <source>
        <dbReference type="ARBA" id="ARBA00023326"/>
    </source>
</evidence>
<keyword evidence="6 9" id="KW-0326">Glycosidase</keyword>
<dbReference type="PANTHER" id="PTHR31490:SF90">
    <property type="entry name" value="ENDO-1,4-BETA-XYLANASE A"/>
    <property type="match status" value="1"/>
</dbReference>
<comment type="pathway">
    <text evidence="2">Glycan degradation; xylan degradation.</text>
</comment>
<evidence type="ECO:0000256" key="1">
    <source>
        <dbReference type="ARBA" id="ARBA00000681"/>
    </source>
</evidence>
<proteinExistence type="inferred from homology"/>
<evidence type="ECO:0000256" key="3">
    <source>
        <dbReference type="ARBA" id="ARBA00022651"/>
    </source>
</evidence>
<gene>
    <name evidence="11" type="ORF">J2Z83_001433</name>
</gene>
<keyword evidence="7 9" id="KW-0624">Polysaccharide degradation</keyword>
<organism evidence="11 12">
    <name type="scientific">Virgibacillus natechei</name>
    <dbReference type="NCBI Taxonomy" id="1216297"/>
    <lineage>
        <taxon>Bacteria</taxon>
        <taxon>Bacillati</taxon>
        <taxon>Bacillota</taxon>
        <taxon>Bacilli</taxon>
        <taxon>Bacillales</taxon>
        <taxon>Bacillaceae</taxon>
        <taxon>Virgibacillus</taxon>
    </lineage>
</organism>
<feature type="domain" description="GH10" evidence="10">
    <location>
        <begin position="4"/>
        <end position="337"/>
    </location>
</feature>
<dbReference type="EC" id="3.2.1.8" evidence="9"/>
<reference evidence="11 12" key="1">
    <citation type="submission" date="2021-03" db="EMBL/GenBank/DDBJ databases">
        <title>Genomic Encyclopedia of Type Strains, Phase IV (KMG-IV): sequencing the most valuable type-strain genomes for metagenomic binning, comparative biology and taxonomic classification.</title>
        <authorList>
            <person name="Goeker M."/>
        </authorList>
    </citation>
    <scope>NUCLEOTIDE SEQUENCE [LARGE SCALE GENOMIC DNA]</scope>
    <source>
        <strain evidence="11 12">DSM 25609</strain>
    </source>
</reference>
<keyword evidence="12" id="KW-1185">Reference proteome</keyword>
<dbReference type="PRINTS" id="PR00134">
    <property type="entry name" value="GLHYDRLASE10"/>
</dbReference>
<dbReference type="Proteomes" id="UP001519345">
    <property type="component" value="Unassembled WGS sequence"/>
</dbReference>
<dbReference type="SUPFAM" id="SSF51445">
    <property type="entry name" value="(Trans)glycosidases"/>
    <property type="match status" value="1"/>
</dbReference>
<dbReference type="Pfam" id="PF00331">
    <property type="entry name" value="Glyco_hydro_10"/>
    <property type="match status" value="1"/>
</dbReference>
<dbReference type="PROSITE" id="PS51760">
    <property type="entry name" value="GH10_2"/>
    <property type="match status" value="1"/>
</dbReference>
<keyword evidence="4 9" id="KW-0378">Hydrolase</keyword>
<dbReference type="RefSeq" id="WP_209462521.1">
    <property type="nucleotide sequence ID" value="NZ_CP110224.1"/>
</dbReference>
<evidence type="ECO:0000313" key="12">
    <source>
        <dbReference type="Proteomes" id="UP001519345"/>
    </source>
</evidence>
<sequence>MNKGKDIQALHDTLDGFFSIGAAITPSQISGSHADLLKKHFNCIVAENCMKPEEIQPVEGQYNWEEADRVIAFAKDNHMKIRFHTLVWHNQTAAWFFKDKDGNEMTATPENKKLLLDRLDNHIRAVVGRYKEDVDSWDVVNEVIDPEESNGHRRSKWYEITGIEFIEKAFRITREVAGKDAKLYINDFNTNKPDKREAFYNVVKELLVKDVPIDGVGHQMHINIDWPTASVIRDTIDLFSELGLDNQVTELDVSVYSNSTDKYETIPDENLVKQGYKYKEIFEVFKEKQQNISAVVTWGIADDHTWLKTFPITRRNLPLIFDEQLKPKYAYWGIVDPSQLPKDENNRVEPMEW</sequence>
<dbReference type="InterPro" id="IPR031158">
    <property type="entry name" value="GH10_AS"/>
</dbReference>
<keyword evidence="3" id="KW-0858">Xylan degradation</keyword>
<dbReference type="PROSITE" id="PS00591">
    <property type="entry name" value="GH10_1"/>
    <property type="match status" value="1"/>
</dbReference>
<evidence type="ECO:0000256" key="4">
    <source>
        <dbReference type="ARBA" id="ARBA00022801"/>
    </source>
</evidence>